<dbReference type="Gene3D" id="3.40.1550.10">
    <property type="entry name" value="CheC-like"/>
    <property type="match status" value="1"/>
</dbReference>
<dbReference type="PANTHER" id="PTHR44591">
    <property type="entry name" value="STRESS RESPONSE REGULATOR PROTEIN 1"/>
    <property type="match status" value="1"/>
</dbReference>
<dbReference type="InterPro" id="IPR007597">
    <property type="entry name" value="CheC"/>
</dbReference>
<dbReference type="Pfam" id="PF04509">
    <property type="entry name" value="CheC"/>
    <property type="match status" value="1"/>
</dbReference>
<sequence>MAEPIPVVICDDSQLARNQMSRALKHWNVNITFAEHGLKALEAIREGKGHLLFLDLTMPIMDGYEVLERIRRDDLPCLTIVVSGDVQQAAQQRVMALGAIDFIAKPIDAVRLGDSLRSYGLIEELDPQQSGTGSSTAPVVQLTDKVQEIANIAMGRTASQLAEMLQTFIRLPVPRVDHLTTSDLVMTLRNATGQQPSTTVSQGFIGPGLAGEALLIFQDSSVADLARLLHYDGPLNETAEREVLMDIANVLTGAFFTNFSKLLQLSLSRTTPRILGLHSEPPTLHNSPVASEQLLCIEIDYHIGDDTTHCDLLMLFTEDSLPVLTSQLERLS</sequence>
<dbReference type="InterPro" id="IPR001789">
    <property type="entry name" value="Sig_transdc_resp-reg_receiver"/>
</dbReference>
<dbReference type="GO" id="GO:0016787">
    <property type="term" value="F:hydrolase activity"/>
    <property type="evidence" value="ECO:0007669"/>
    <property type="project" value="InterPro"/>
</dbReference>
<dbReference type="SUPFAM" id="SSF52172">
    <property type="entry name" value="CheY-like"/>
    <property type="match status" value="1"/>
</dbReference>
<evidence type="ECO:0000256" key="1">
    <source>
        <dbReference type="ARBA" id="ARBA00022500"/>
    </source>
</evidence>
<dbReference type="STRING" id="267850.ADINL_3101"/>
<dbReference type="Pfam" id="PF00072">
    <property type="entry name" value="Response_reg"/>
    <property type="match status" value="1"/>
</dbReference>
<evidence type="ECO:0000256" key="3">
    <source>
        <dbReference type="PROSITE-ProRule" id="PRU00169"/>
    </source>
</evidence>
<reference evidence="5 6" key="1">
    <citation type="journal article" date="2005" name="Int. J. Syst. Evol. Microbiol.">
        <title>Nitrincola lacisaponensis gen. nov., sp. nov., a novel alkaliphilic bacterium isolated from an alkaline, saline lake.</title>
        <authorList>
            <person name="Dimitriu P.A."/>
            <person name="Shukla S.K."/>
            <person name="Conradt J."/>
            <person name="Marquez M.C."/>
            <person name="Ventosa A."/>
            <person name="Maglia A."/>
            <person name="Peyton B.M."/>
            <person name="Pinkart H.C."/>
            <person name="Mormile M.R."/>
        </authorList>
    </citation>
    <scope>NUCLEOTIDE SEQUENCE [LARGE SCALE GENOMIC DNA]</scope>
    <source>
        <strain evidence="5 6">4CA</strain>
    </source>
</reference>
<dbReference type="RefSeq" id="WP_204368262.1">
    <property type="nucleotide sequence ID" value="NZ_JBKBNO010000003.1"/>
</dbReference>
<dbReference type="AlphaFoldDB" id="A0A063Y1J3"/>
<dbReference type="PATRIC" id="fig|267850.7.peg.3052"/>
<feature type="modified residue" description="4-aspartylphosphate" evidence="3">
    <location>
        <position position="55"/>
    </location>
</feature>
<dbReference type="InterPro" id="IPR050595">
    <property type="entry name" value="Bact_response_regulator"/>
</dbReference>
<evidence type="ECO:0000256" key="2">
    <source>
        <dbReference type="ARBA" id="ARBA00022553"/>
    </source>
</evidence>
<organism evidence="5 6">
    <name type="scientific">Nitrincola lacisaponensis</name>
    <dbReference type="NCBI Taxonomy" id="267850"/>
    <lineage>
        <taxon>Bacteria</taxon>
        <taxon>Pseudomonadati</taxon>
        <taxon>Pseudomonadota</taxon>
        <taxon>Gammaproteobacteria</taxon>
        <taxon>Oceanospirillales</taxon>
        <taxon>Oceanospirillaceae</taxon>
        <taxon>Nitrincola</taxon>
    </lineage>
</organism>
<dbReference type="GO" id="GO:0000160">
    <property type="term" value="P:phosphorelay signal transduction system"/>
    <property type="evidence" value="ECO:0007669"/>
    <property type="project" value="InterPro"/>
</dbReference>
<dbReference type="GO" id="GO:0006935">
    <property type="term" value="P:chemotaxis"/>
    <property type="evidence" value="ECO:0007669"/>
    <property type="project" value="UniProtKB-KW"/>
</dbReference>
<comment type="caution">
    <text evidence="5">The sequence shown here is derived from an EMBL/GenBank/DDBJ whole genome shotgun (WGS) entry which is preliminary data.</text>
</comment>
<proteinExistence type="predicted"/>
<dbReference type="CDD" id="cd17593">
    <property type="entry name" value="REC_CheC-like"/>
    <property type="match status" value="1"/>
</dbReference>
<accession>A0A063Y1J3</accession>
<evidence type="ECO:0000313" key="6">
    <source>
        <dbReference type="Proteomes" id="UP000027318"/>
    </source>
</evidence>
<feature type="domain" description="Response regulatory" evidence="4">
    <location>
        <begin position="6"/>
        <end position="120"/>
    </location>
</feature>
<dbReference type="PANTHER" id="PTHR44591:SF24">
    <property type="entry name" value="PROTEIN-GLUTAMATE METHYLESTERASE_PROTEIN-GLUTAMINE GLUTAMINASE 1"/>
    <property type="match status" value="1"/>
</dbReference>
<evidence type="ECO:0000313" key="5">
    <source>
        <dbReference type="EMBL" id="KDE38646.1"/>
    </source>
</evidence>
<dbReference type="InterPro" id="IPR011006">
    <property type="entry name" value="CheY-like_superfamily"/>
</dbReference>
<dbReference type="SUPFAM" id="SSF103039">
    <property type="entry name" value="CheC-like"/>
    <property type="match status" value="1"/>
</dbReference>
<dbReference type="CDD" id="cd17910">
    <property type="entry name" value="CheC_ClassII"/>
    <property type="match status" value="1"/>
</dbReference>
<keyword evidence="6" id="KW-1185">Reference proteome</keyword>
<dbReference type="PROSITE" id="PS50110">
    <property type="entry name" value="RESPONSE_REGULATORY"/>
    <property type="match status" value="1"/>
</dbReference>
<name>A0A063Y1J3_9GAMM</name>
<keyword evidence="2 3" id="KW-0597">Phosphoprotein</keyword>
<dbReference type="Gene3D" id="3.40.50.2300">
    <property type="match status" value="1"/>
</dbReference>
<evidence type="ECO:0000259" key="4">
    <source>
        <dbReference type="PROSITE" id="PS50110"/>
    </source>
</evidence>
<gene>
    <name evidence="5" type="ORF">ADINL_3101</name>
</gene>
<dbReference type="SMART" id="SM00448">
    <property type="entry name" value="REC"/>
    <property type="match status" value="1"/>
</dbReference>
<dbReference type="InterPro" id="IPR028976">
    <property type="entry name" value="CheC-like_sf"/>
</dbReference>
<keyword evidence="1" id="KW-0145">Chemotaxis</keyword>
<dbReference type="Proteomes" id="UP000027318">
    <property type="component" value="Unassembled WGS sequence"/>
</dbReference>
<dbReference type="EMBL" id="JMSZ01000042">
    <property type="protein sequence ID" value="KDE38646.1"/>
    <property type="molecule type" value="Genomic_DNA"/>
</dbReference>
<protein>
    <submittedName>
        <fullName evidence="5">Chemotaxis protein CheC--inhibitor of MCP methylation</fullName>
    </submittedName>
</protein>